<proteinExistence type="predicted"/>
<dbReference type="PROSITE" id="PS51217">
    <property type="entry name" value="UVRD_HELICASE_CTER"/>
    <property type="match status" value="1"/>
</dbReference>
<evidence type="ECO:0000256" key="3">
    <source>
        <dbReference type="ARBA" id="ARBA00022763"/>
    </source>
</evidence>
<keyword evidence="3" id="KW-0227">DNA damage</keyword>
<keyword evidence="2 15" id="KW-0547">Nucleotide-binding</keyword>
<dbReference type="RefSeq" id="WP_330194746.1">
    <property type="nucleotide sequence ID" value="NZ_JAZDRO010000001.1"/>
</dbReference>
<evidence type="ECO:0000256" key="6">
    <source>
        <dbReference type="ARBA" id="ARBA00022839"/>
    </source>
</evidence>
<evidence type="ECO:0000259" key="18">
    <source>
        <dbReference type="PROSITE" id="PS51217"/>
    </source>
</evidence>
<sequence>MTPAERATLAQIRAADPGAQIFVEANAGSGKTRVLVDRVARLLLAGAAPDKILCLTYTKAAAGEMKSRLFDRLGSWSVMPDAELSAILEKFGGGTGPAELAEARKLFALALETPGGLAVKTIHAFCESLLRRFPLEAGVPPGFEVADDIATAKVLKAARADVLLAVKDDPELADALAVIASRGADRLGAVFGFARNNRHTLGPLIAEAGLDAVIARQYRAFGLEPGTSAQACMTAAWDRAPQEVLVSAAQTLDHAEKVTDRNRGKAIAEALTAASPEAAYAAYLGVFFIAKGEGNPHKTLLTKDFAADNPGLFDFLTSETDRMEAARARVRAAQIAEGSAAALRFADAFIRAYASRLEAARRLDFSDLIDRAGALLRDSEAADWVRYRMDGGIDHILVDEAQDTGPDQWAVIDALADEFFGGGDPDRGIRTLFCVGDEKQSIYSFQGADPKGFISRGARLLSDSELAGLDHDSPPLAVSFRSASEILEAVDRAFTPEHTLGEVRAVSGAPETKFVPPGNDNAPAGAAAAFTAASEAFAAYRNHEAARAGTPGTIDIWPPVTVPPRLEDEDPTGPVDRESRSSSRGTLARLVADEVARILADGDAVWAEAEIDGRKTWVRRPAGPGDIIILVRERTAGFFDELIRQLKLRAIPVAGADQMVLRDQIAAEDLLGVARAALNPNDDLALAEVLKSPFFQPAGGEPVFTEDALFDLAHDRPGTLWSALEDSSDPRFAEAADAMRAARGRIETAGVYGFFSEFLTETSATGESRLKRLFARLGEEARDPVEEFLSRALAHESEDAPSLTRFVAAVRANDGKIKREMEEARSDVRVMTVHASKGLEAPIVILPDTTRAPRSRSEGGLVPHGELGVLWPMGKDTDPPLLAELRAQGDAAAEGEYTRLLYVALTRARDRLLVCGWKHGAAPGRIDDRSWHDRLWTLWNGDGWTPIDTPIVDEHGKALHGRRCGETPYCLGRTETVDRETELPDWALTEAAEEHAGPRPSAPSRLAEDEEPPALSPLLAADDHRFRRGNLIHKLLQTLPDLAPDAREASALRYLERQPDLTDSDVRAITAETLRVLDHAEFAPLFGPGSRAEVAISGTVAGLPVRGQIDRLVVTSDAVLIIDYKTNRPPPHRVEDVAPLYLAQMAAYRALLQAIHPGRPVRCALLWTDGPRLMELPAEALDAALPQRPAS</sequence>
<keyword evidence="1" id="KW-0540">Nuclease</keyword>
<evidence type="ECO:0000313" key="20">
    <source>
        <dbReference type="Proteomes" id="UP001310692"/>
    </source>
</evidence>
<dbReference type="PANTHER" id="PTHR11070">
    <property type="entry name" value="UVRD / RECB / PCRA DNA HELICASE FAMILY MEMBER"/>
    <property type="match status" value="1"/>
</dbReference>
<dbReference type="SUPFAM" id="SSF52540">
    <property type="entry name" value="P-loop containing nucleoside triphosphate hydrolases"/>
    <property type="match status" value="1"/>
</dbReference>
<feature type="domain" description="UvrD-like helicase ATP-binding" evidence="17">
    <location>
        <begin position="4"/>
        <end position="483"/>
    </location>
</feature>
<evidence type="ECO:0000256" key="10">
    <source>
        <dbReference type="ARBA" id="ARBA00023235"/>
    </source>
</evidence>
<dbReference type="InterPro" id="IPR011604">
    <property type="entry name" value="PDDEXK-like_dom_sf"/>
</dbReference>
<evidence type="ECO:0000256" key="5">
    <source>
        <dbReference type="ARBA" id="ARBA00022806"/>
    </source>
</evidence>
<dbReference type="Pfam" id="PF00580">
    <property type="entry name" value="UvrD-helicase"/>
    <property type="match status" value="1"/>
</dbReference>
<dbReference type="InterPro" id="IPR038726">
    <property type="entry name" value="PDDEXK_AddAB-type"/>
</dbReference>
<evidence type="ECO:0000256" key="4">
    <source>
        <dbReference type="ARBA" id="ARBA00022801"/>
    </source>
</evidence>
<name>A0ABU7LUH2_9PROT</name>
<keyword evidence="7 15" id="KW-0067">ATP-binding</keyword>
<evidence type="ECO:0000256" key="11">
    <source>
        <dbReference type="ARBA" id="ARBA00034617"/>
    </source>
</evidence>
<evidence type="ECO:0000256" key="14">
    <source>
        <dbReference type="ARBA" id="ARBA00048988"/>
    </source>
</evidence>
<reference evidence="19 20" key="1">
    <citation type="submission" date="2024-01" db="EMBL/GenBank/DDBJ databases">
        <title>Hyphobacterium bacterium isolated from marine sediment.</title>
        <authorList>
            <person name="Zhao S."/>
        </authorList>
    </citation>
    <scope>NUCLEOTIDE SEQUENCE [LARGE SCALE GENOMIC DNA]</scope>
    <source>
        <strain evidence="19 20">Y60-23</strain>
    </source>
</reference>
<keyword evidence="5 15" id="KW-0347">Helicase</keyword>
<evidence type="ECO:0000256" key="13">
    <source>
        <dbReference type="ARBA" id="ARBA00034923"/>
    </source>
</evidence>
<organism evidence="19 20">
    <name type="scientific">Hyphobacterium marinum</name>
    <dbReference type="NCBI Taxonomy" id="3116574"/>
    <lineage>
        <taxon>Bacteria</taxon>
        <taxon>Pseudomonadati</taxon>
        <taxon>Pseudomonadota</taxon>
        <taxon>Alphaproteobacteria</taxon>
        <taxon>Maricaulales</taxon>
        <taxon>Maricaulaceae</taxon>
        <taxon>Hyphobacterium</taxon>
    </lineage>
</organism>
<keyword evidence="6" id="KW-0269">Exonuclease</keyword>
<dbReference type="EMBL" id="JAZDRO010000001">
    <property type="protein sequence ID" value="MEE2565207.1"/>
    <property type="molecule type" value="Genomic_DNA"/>
</dbReference>
<dbReference type="InterPro" id="IPR014016">
    <property type="entry name" value="UvrD-like_ATP-bd"/>
</dbReference>
<dbReference type="Pfam" id="PF12705">
    <property type="entry name" value="PDDEXK_1"/>
    <property type="match status" value="1"/>
</dbReference>
<evidence type="ECO:0000256" key="9">
    <source>
        <dbReference type="ARBA" id="ARBA00023204"/>
    </source>
</evidence>
<evidence type="ECO:0000256" key="2">
    <source>
        <dbReference type="ARBA" id="ARBA00022741"/>
    </source>
</evidence>
<evidence type="ECO:0000256" key="8">
    <source>
        <dbReference type="ARBA" id="ARBA00023125"/>
    </source>
</evidence>
<dbReference type="Gene3D" id="3.90.320.10">
    <property type="match status" value="1"/>
</dbReference>
<dbReference type="InterPro" id="IPR000212">
    <property type="entry name" value="DNA_helicase_UvrD/REP"/>
</dbReference>
<accession>A0ABU7LUH2</accession>
<evidence type="ECO:0000256" key="15">
    <source>
        <dbReference type="PROSITE-ProRule" id="PRU00560"/>
    </source>
</evidence>
<feature type="binding site" evidence="15">
    <location>
        <begin position="25"/>
        <end position="32"/>
    </location>
    <ligand>
        <name>ATP</name>
        <dbReference type="ChEBI" id="CHEBI:30616"/>
    </ligand>
</feature>
<dbReference type="Pfam" id="PF13361">
    <property type="entry name" value="UvrD_C"/>
    <property type="match status" value="1"/>
</dbReference>
<dbReference type="SUPFAM" id="SSF52980">
    <property type="entry name" value="Restriction endonuclease-like"/>
    <property type="match status" value="1"/>
</dbReference>
<keyword evidence="20" id="KW-1185">Reference proteome</keyword>
<dbReference type="InterPro" id="IPR027417">
    <property type="entry name" value="P-loop_NTPase"/>
</dbReference>
<comment type="catalytic activity">
    <reaction evidence="14">
        <text>ATP + H2O = ADP + phosphate + H(+)</text>
        <dbReference type="Rhea" id="RHEA:13065"/>
        <dbReference type="ChEBI" id="CHEBI:15377"/>
        <dbReference type="ChEBI" id="CHEBI:15378"/>
        <dbReference type="ChEBI" id="CHEBI:30616"/>
        <dbReference type="ChEBI" id="CHEBI:43474"/>
        <dbReference type="ChEBI" id="CHEBI:456216"/>
        <dbReference type="EC" id="5.6.2.4"/>
    </reaction>
</comment>
<comment type="caution">
    <text evidence="19">The sequence shown here is derived from an EMBL/GenBank/DDBJ whole genome shotgun (WGS) entry which is preliminary data.</text>
</comment>
<evidence type="ECO:0000256" key="12">
    <source>
        <dbReference type="ARBA" id="ARBA00034808"/>
    </source>
</evidence>
<evidence type="ECO:0000256" key="1">
    <source>
        <dbReference type="ARBA" id="ARBA00022722"/>
    </source>
</evidence>
<dbReference type="EC" id="5.6.2.4" evidence="12"/>
<keyword evidence="10" id="KW-0413">Isomerase</keyword>
<dbReference type="InterPro" id="IPR014017">
    <property type="entry name" value="DNA_helicase_UvrD-like_C"/>
</dbReference>
<evidence type="ECO:0000259" key="17">
    <source>
        <dbReference type="PROSITE" id="PS51198"/>
    </source>
</evidence>
<evidence type="ECO:0000256" key="7">
    <source>
        <dbReference type="ARBA" id="ARBA00022840"/>
    </source>
</evidence>
<evidence type="ECO:0000313" key="19">
    <source>
        <dbReference type="EMBL" id="MEE2565207.1"/>
    </source>
</evidence>
<keyword evidence="4 15" id="KW-0378">Hydrolase</keyword>
<keyword evidence="9" id="KW-0234">DNA repair</keyword>
<dbReference type="Proteomes" id="UP001310692">
    <property type="component" value="Unassembled WGS sequence"/>
</dbReference>
<dbReference type="InterPro" id="IPR011335">
    <property type="entry name" value="Restrct_endonuc-II-like"/>
</dbReference>
<feature type="domain" description="UvrD-like helicase C-terminal" evidence="18">
    <location>
        <begin position="543"/>
        <end position="838"/>
    </location>
</feature>
<keyword evidence="8" id="KW-0238">DNA-binding</keyword>
<feature type="region of interest" description="Disordered" evidence="16">
    <location>
        <begin position="991"/>
        <end position="1012"/>
    </location>
</feature>
<dbReference type="Gene3D" id="1.10.486.10">
    <property type="entry name" value="PCRA, domain 4"/>
    <property type="match status" value="1"/>
</dbReference>
<evidence type="ECO:0000256" key="16">
    <source>
        <dbReference type="SAM" id="MobiDB-lite"/>
    </source>
</evidence>
<dbReference type="PANTHER" id="PTHR11070:SF2">
    <property type="entry name" value="ATP-DEPENDENT DNA HELICASE SRS2"/>
    <property type="match status" value="1"/>
</dbReference>
<gene>
    <name evidence="19" type="ORF">V0U35_00825</name>
</gene>
<feature type="region of interest" description="Disordered" evidence="16">
    <location>
        <begin position="550"/>
        <end position="584"/>
    </location>
</feature>
<comment type="catalytic activity">
    <reaction evidence="11">
        <text>Couples ATP hydrolysis with the unwinding of duplex DNA by translocating in the 3'-5' direction.</text>
        <dbReference type="EC" id="5.6.2.4"/>
    </reaction>
</comment>
<dbReference type="Gene3D" id="3.40.50.300">
    <property type="entry name" value="P-loop containing nucleotide triphosphate hydrolases"/>
    <property type="match status" value="4"/>
</dbReference>
<protein>
    <recommendedName>
        <fullName evidence="12">DNA 3'-5' helicase</fullName>
        <ecNumber evidence="12">5.6.2.4</ecNumber>
    </recommendedName>
    <alternativeName>
        <fullName evidence="13">DNA 3'-5' helicase II</fullName>
    </alternativeName>
</protein>
<dbReference type="PROSITE" id="PS51198">
    <property type="entry name" value="UVRD_HELICASE_ATP_BIND"/>
    <property type="match status" value="1"/>
</dbReference>